<dbReference type="AlphaFoldDB" id="A0ABD2P058"/>
<reference evidence="1 2" key="1">
    <citation type="journal article" date="2021" name="BMC Biol.">
        <title>Horizontally acquired antibacterial genes associated with adaptive radiation of ladybird beetles.</title>
        <authorList>
            <person name="Li H.S."/>
            <person name="Tang X.F."/>
            <person name="Huang Y.H."/>
            <person name="Xu Z.Y."/>
            <person name="Chen M.L."/>
            <person name="Du X.Y."/>
            <person name="Qiu B.Y."/>
            <person name="Chen P.T."/>
            <person name="Zhang W."/>
            <person name="Slipinski A."/>
            <person name="Escalona H.E."/>
            <person name="Waterhouse R.M."/>
            <person name="Zwick A."/>
            <person name="Pang H."/>
        </authorList>
    </citation>
    <scope>NUCLEOTIDE SEQUENCE [LARGE SCALE GENOMIC DNA]</scope>
    <source>
        <strain evidence="1">SYSU2018</strain>
    </source>
</reference>
<organism evidence="1 2">
    <name type="scientific">Cryptolaemus montrouzieri</name>
    <dbReference type="NCBI Taxonomy" id="559131"/>
    <lineage>
        <taxon>Eukaryota</taxon>
        <taxon>Metazoa</taxon>
        <taxon>Ecdysozoa</taxon>
        <taxon>Arthropoda</taxon>
        <taxon>Hexapoda</taxon>
        <taxon>Insecta</taxon>
        <taxon>Pterygota</taxon>
        <taxon>Neoptera</taxon>
        <taxon>Endopterygota</taxon>
        <taxon>Coleoptera</taxon>
        <taxon>Polyphaga</taxon>
        <taxon>Cucujiformia</taxon>
        <taxon>Coccinelloidea</taxon>
        <taxon>Coccinellidae</taxon>
        <taxon>Scymninae</taxon>
        <taxon>Scymnini</taxon>
        <taxon>Cryptolaemus</taxon>
    </lineage>
</organism>
<name>A0ABD2P058_9CUCU</name>
<dbReference type="Proteomes" id="UP001516400">
    <property type="component" value="Unassembled WGS sequence"/>
</dbReference>
<evidence type="ECO:0000313" key="2">
    <source>
        <dbReference type="Proteomes" id="UP001516400"/>
    </source>
</evidence>
<protein>
    <submittedName>
        <fullName evidence="1">Uncharacterized protein</fullName>
    </submittedName>
</protein>
<comment type="caution">
    <text evidence="1">The sequence shown here is derived from an EMBL/GenBank/DDBJ whole genome shotgun (WGS) entry which is preliminary data.</text>
</comment>
<accession>A0ABD2P058</accession>
<keyword evidence="2" id="KW-1185">Reference proteome</keyword>
<evidence type="ECO:0000313" key="1">
    <source>
        <dbReference type="EMBL" id="KAL3284297.1"/>
    </source>
</evidence>
<gene>
    <name evidence="1" type="ORF">HHI36_018455</name>
</gene>
<sequence>MASKENGVTMLVGTWYGEKADPQVSPCVLSLVSFDDLAEAGFDATIIVESEHNCSENRKISAMILQNMQLKEPQIDSEIMHTSQIEYI</sequence>
<dbReference type="EMBL" id="JABFTP020000165">
    <property type="protein sequence ID" value="KAL3284297.1"/>
    <property type="molecule type" value="Genomic_DNA"/>
</dbReference>
<proteinExistence type="predicted"/>